<dbReference type="InterPro" id="IPR018378">
    <property type="entry name" value="C-type_lectin_CS"/>
</dbReference>
<accession>A0A6I9V0A9</accession>
<keyword evidence="5" id="KW-1185">Reference proteome</keyword>
<dbReference type="InterPro" id="IPR001304">
    <property type="entry name" value="C-type_lectin-like"/>
</dbReference>
<evidence type="ECO:0000256" key="2">
    <source>
        <dbReference type="SAM" id="MobiDB-lite"/>
    </source>
</evidence>
<feature type="domain" description="C-type lectin" evidence="4">
    <location>
        <begin position="95"/>
        <end position="214"/>
    </location>
</feature>
<dbReference type="Pfam" id="PF00059">
    <property type="entry name" value="Lectin_C"/>
    <property type="match status" value="1"/>
</dbReference>
<keyword evidence="1" id="KW-1015">Disulfide bond</keyword>
<name>A0A6I9V0A9_BACDO</name>
<dbReference type="PROSITE" id="PS00615">
    <property type="entry name" value="C_TYPE_LECTIN_1"/>
    <property type="match status" value="1"/>
</dbReference>
<reference evidence="6" key="2">
    <citation type="submission" date="2025-08" db="UniProtKB">
        <authorList>
            <consortium name="RefSeq"/>
        </authorList>
    </citation>
    <scope>IDENTIFICATION</scope>
    <source>
        <tissue evidence="6">Adult</tissue>
    </source>
</reference>
<dbReference type="Proteomes" id="UP001652620">
    <property type="component" value="Chromosome 1"/>
</dbReference>
<dbReference type="PROSITE" id="PS50041">
    <property type="entry name" value="C_TYPE_LECTIN_2"/>
    <property type="match status" value="1"/>
</dbReference>
<dbReference type="InterPro" id="IPR016187">
    <property type="entry name" value="CTDL_fold"/>
</dbReference>
<proteinExistence type="predicted"/>
<feature type="compositionally biased region" description="Low complexity" evidence="2">
    <location>
        <begin position="44"/>
        <end position="89"/>
    </location>
</feature>
<organism evidence="5 6">
    <name type="scientific">Bactrocera dorsalis</name>
    <name type="common">Oriental fruit fly</name>
    <name type="synonym">Dacus dorsalis</name>
    <dbReference type="NCBI Taxonomy" id="27457"/>
    <lineage>
        <taxon>Eukaryota</taxon>
        <taxon>Metazoa</taxon>
        <taxon>Ecdysozoa</taxon>
        <taxon>Arthropoda</taxon>
        <taxon>Hexapoda</taxon>
        <taxon>Insecta</taxon>
        <taxon>Pterygota</taxon>
        <taxon>Neoptera</taxon>
        <taxon>Endopterygota</taxon>
        <taxon>Diptera</taxon>
        <taxon>Brachycera</taxon>
        <taxon>Muscomorpha</taxon>
        <taxon>Tephritoidea</taxon>
        <taxon>Tephritidae</taxon>
        <taxon>Bactrocera</taxon>
        <taxon>Bactrocera</taxon>
    </lineage>
</organism>
<sequence length="216" mass="24747">MLQSTKLLLFTVLFLVIGNNQLMAKLIGPPVSIRYTTTSPTTSISTSTITSTTPIPSTTRRTTTTTTTSTTSIPSTTRRTTTTTTTTTTEAPNAYNHPKFHLATEKLNWFGATGYCLERNWKLIVLDSEGTRKEFEHFLTKYKLRKLPFWTAGNQLGDMKTWRWGLDGPKLRYTYWAKGQPDNYNHKQHCLKLFENSLQWDDDFCERAINFVCLKN</sequence>
<protein>
    <submittedName>
        <fullName evidence="6">Galactose-specific lectin nattectin isoform X1</fullName>
    </submittedName>
</protein>
<dbReference type="FunCoup" id="A0A6I9V0A9">
    <property type="interactions" value="9"/>
</dbReference>
<evidence type="ECO:0000313" key="5">
    <source>
        <dbReference type="Proteomes" id="UP001652620"/>
    </source>
</evidence>
<dbReference type="OrthoDB" id="7773875at2759"/>
<dbReference type="SUPFAM" id="SSF56436">
    <property type="entry name" value="C-type lectin-like"/>
    <property type="match status" value="1"/>
</dbReference>
<evidence type="ECO:0000259" key="4">
    <source>
        <dbReference type="PROSITE" id="PS50041"/>
    </source>
</evidence>
<feature type="chain" id="PRO_5045706864" evidence="3">
    <location>
        <begin position="25"/>
        <end position="216"/>
    </location>
</feature>
<reference evidence="5" key="1">
    <citation type="submission" date="2025-05" db="UniProtKB">
        <authorList>
            <consortium name="RefSeq"/>
        </authorList>
    </citation>
    <scope>NUCLEOTIDE SEQUENCE [LARGE SCALE GENOMIC DNA]</scope>
</reference>
<feature type="signal peptide" evidence="3">
    <location>
        <begin position="1"/>
        <end position="24"/>
    </location>
</feature>
<dbReference type="SMART" id="SM00034">
    <property type="entry name" value="CLECT"/>
    <property type="match status" value="1"/>
</dbReference>
<evidence type="ECO:0000256" key="1">
    <source>
        <dbReference type="ARBA" id="ARBA00023157"/>
    </source>
</evidence>
<keyword evidence="3" id="KW-0732">Signal</keyword>
<dbReference type="KEGG" id="bdr:105225100"/>
<dbReference type="RefSeq" id="XP_011201739.3">
    <property type="nucleotide sequence ID" value="XM_011203437.3"/>
</dbReference>
<feature type="region of interest" description="Disordered" evidence="2">
    <location>
        <begin position="44"/>
        <end position="92"/>
    </location>
</feature>
<dbReference type="GeneID" id="105225100"/>
<evidence type="ECO:0000256" key="3">
    <source>
        <dbReference type="SAM" id="SignalP"/>
    </source>
</evidence>
<dbReference type="InterPro" id="IPR016186">
    <property type="entry name" value="C-type_lectin-like/link_sf"/>
</dbReference>
<dbReference type="Gene3D" id="3.10.100.10">
    <property type="entry name" value="Mannose-Binding Protein A, subunit A"/>
    <property type="match status" value="1"/>
</dbReference>
<dbReference type="AlphaFoldDB" id="A0A6I9V0A9"/>
<dbReference type="InParanoid" id="A0A6I9V0A9"/>
<gene>
    <name evidence="6" type="primary">LOC105225100</name>
</gene>
<evidence type="ECO:0000313" key="6">
    <source>
        <dbReference type="RefSeq" id="XP_011201739.3"/>
    </source>
</evidence>